<dbReference type="AlphaFoldDB" id="A0A6J4TU57"/>
<dbReference type="GO" id="GO:0070043">
    <property type="term" value="F:rRNA (guanine-N7-)-methyltransferase activity"/>
    <property type="evidence" value="ECO:0007669"/>
    <property type="project" value="UniProtKB-UniRule"/>
</dbReference>
<keyword evidence="3 6" id="KW-0489">Methyltransferase</keyword>
<feature type="binding site" evidence="6">
    <location>
        <position position="74"/>
    </location>
    <ligand>
        <name>S-adenosyl-L-methionine</name>
        <dbReference type="ChEBI" id="CHEBI:59789"/>
    </ligand>
</feature>
<feature type="binding site" evidence="6">
    <location>
        <position position="79"/>
    </location>
    <ligand>
        <name>S-adenosyl-L-methionine</name>
        <dbReference type="ChEBI" id="CHEBI:59789"/>
    </ligand>
</feature>
<evidence type="ECO:0000256" key="1">
    <source>
        <dbReference type="ARBA" id="ARBA00022490"/>
    </source>
</evidence>
<dbReference type="EMBL" id="CADCVQ010000171">
    <property type="protein sequence ID" value="CAA9531706.1"/>
    <property type="molecule type" value="Genomic_DNA"/>
</dbReference>
<organism evidence="7">
    <name type="scientific">uncultured Solirubrobacteraceae bacterium</name>
    <dbReference type="NCBI Taxonomy" id="1162706"/>
    <lineage>
        <taxon>Bacteria</taxon>
        <taxon>Bacillati</taxon>
        <taxon>Actinomycetota</taxon>
        <taxon>Thermoleophilia</taxon>
        <taxon>Solirubrobacterales</taxon>
        <taxon>Solirubrobacteraceae</taxon>
        <taxon>environmental samples</taxon>
    </lineage>
</organism>
<dbReference type="HAMAP" id="MF_00074">
    <property type="entry name" value="16SrRNA_methyltr_G"/>
    <property type="match status" value="1"/>
</dbReference>
<keyword evidence="4 6" id="KW-0808">Transferase</keyword>
<comment type="function">
    <text evidence="6">Specifically methylates the N7 position of a guanine in 16S rRNA.</text>
</comment>
<keyword evidence="2 6" id="KW-0698">rRNA processing</keyword>
<evidence type="ECO:0000313" key="7">
    <source>
        <dbReference type="EMBL" id="CAA9531706.1"/>
    </source>
</evidence>
<evidence type="ECO:0000256" key="2">
    <source>
        <dbReference type="ARBA" id="ARBA00022552"/>
    </source>
</evidence>
<gene>
    <name evidence="6" type="primary">rsmG</name>
    <name evidence="7" type="ORF">AVDCRST_MAG67-4336</name>
</gene>
<evidence type="ECO:0000256" key="5">
    <source>
        <dbReference type="ARBA" id="ARBA00022691"/>
    </source>
</evidence>
<keyword evidence="5 6" id="KW-0949">S-adenosyl-L-methionine</keyword>
<comment type="similarity">
    <text evidence="6">Belongs to the methyltransferase superfamily. RNA methyltransferase RsmG family.</text>
</comment>
<dbReference type="PANTHER" id="PTHR31760">
    <property type="entry name" value="S-ADENOSYL-L-METHIONINE-DEPENDENT METHYLTRANSFERASES SUPERFAMILY PROTEIN"/>
    <property type="match status" value="1"/>
</dbReference>
<accession>A0A6J4TU57</accession>
<feature type="binding site" evidence="6">
    <location>
        <position position="141"/>
    </location>
    <ligand>
        <name>S-adenosyl-L-methionine</name>
        <dbReference type="ChEBI" id="CHEBI:59789"/>
    </ligand>
</feature>
<dbReference type="NCBIfam" id="TIGR00138">
    <property type="entry name" value="rsmG_gidB"/>
    <property type="match status" value="1"/>
</dbReference>
<protein>
    <recommendedName>
        <fullName evidence="6">Ribosomal RNA small subunit methyltransferase G</fullName>
        <ecNumber evidence="6">2.1.1.-</ecNumber>
    </recommendedName>
    <alternativeName>
        <fullName evidence="6">16S rRNA 7-methylguanosine methyltransferase</fullName>
        <shortName evidence="6">16S rRNA m7G methyltransferase</shortName>
    </alternativeName>
</protein>
<evidence type="ECO:0000256" key="3">
    <source>
        <dbReference type="ARBA" id="ARBA00022603"/>
    </source>
</evidence>
<dbReference type="EC" id="2.1.1.-" evidence="6"/>
<feature type="binding site" evidence="6">
    <location>
        <begin position="125"/>
        <end position="126"/>
    </location>
    <ligand>
        <name>S-adenosyl-L-methionine</name>
        <dbReference type="ChEBI" id="CHEBI:59789"/>
    </ligand>
</feature>
<evidence type="ECO:0000256" key="6">
    <source>
        <dbReference type="HAMAP-Rule" id="MF_00074"/>
    </source>
</evidence>
<proteinExistence type="inferred from homology"/>
<dbReference type="GO" id="GO:0005829">
    <property type="term" value="C:cytosol"/>
    <property type="evidence" value="ECO:0007669"/>
    <property type="project" value="TreeGrafter"/>
</dbReference>
<reference evidence="7" key="1">
    <citation type="submission" date="2020-02" db="EMBL/GenBank/DDBJ databases">
        <authorList>
            <person name="Meier V. D."/>
        </authorList>
    </citation>
    <scope>NUCLEOTIDE SEQUENCE</scope>
    <source>
        <strain evidence="7">AVDCRST_MAG67</strain>
    </source>
</reference>
<evidence type="ECO:0000256" key="4">
    <source>
        <dbReference type="ARBA" id="ARBA00022679"/>
    </source>
</evidence>
<keyword evidence="1 6" id="KW-0963">Cytoplasm</keyword>
<comment type="subcellular location">
    <subcellularLocation>
        <location evidence="6">Cytoplasm</location>
    </subcellularLocation>
</comment>
<dbReference type="Pfam" id="PF02527">
    <property type="entry name" value="GidB"/>
    <property type="match status" value="1"/>
</dbReference>
<sequence length="235" mass="24364">MNVARRLEQLAALHALPPGAAQALDRLLGLVSSDPAAPTTVRDPAVAVDAHVADALVALELDRVRAARHVADLGAGAGFPGLVLAAALPAAEVALVESNRRKCEFLERAAAQMGLANAVVVAERAESWPAGLGTRDLVTARALAPLAVLVEYAAPLLVEGGALLAWKGARDDAEEADGAAAAAATGLVLGEVRPVTPWNGAERLHLHLYVKVRTTPNRFPRRPGIASKRPLRASA</sequence>
<comment type="caution">
    <text evidence="6">Lacks conserved residue(s) required for the propagation of feature annotation.</text>
</comment>
<name>A0A6J4TU57_9ACTN</name>
<dbReference type="SUPFAM" id="SSF53335">
    <property type="entry name" value="S-adenosyl-L-methionine-dependent methyltransferases"/>
    <property type="match status" value="1"/>
</dbReference>
<dbReference type="InterPro" id="IPR029063">
    <property type="entry name" value="SAM-dependent_MTases_sf"/>
</dbReference>
<dbReference type="PANTHER" id="PTHR31760:SF0">
    <property type="entry name" value="S-ADENOSYL-L-METHIONINE-DEPENDENT METHYLTRANSFERASES SUPERFAMILY PROTEIN"/>
    <property type="match status" value="1"/>
</dbReference>
<dbReference type="Gene3D" id="3.40.50.150">
    <property type="entry name" value="Vaccinia Virus protein VP39"/>
    <property type="match status" value="1"/>
</dbReference>
<dbReference type="InterPro" id="IPR003682">
    <property type="entry name" value="rRNA_ssu_MeTfrase_G"/>
</dbReference>